<dbReference type="EMBL" id="CBYB010000034">
    <property type="protein sequence ID" value="CDM60299.1"/>
    <property type="molecule type" value="Genomic_DNA"/>
</dbReference>
<accession>W6RHK7</accession>
<dbReference type="RefSeq" id="WP_024317462.1">
    <property type="nucleotide sequence ID" value="NZ_ATTO01000055.1"/>
</dbReference>
<dbReference type="InterPro" id="IPR011856">
    <property type="entry name" value="tRNA_endonuc-like_dom_sf"/>
</dbReference>
<gene>
    <name evidence="2" type="ORF">LPU83_pLPU83b_0312</name>
</gene>
<keyword evidence="2" id="KW-0378">Hydrolase</keyword>
<geneLocation type="plasmid" evidence="2">
    <name>pLPU83b</name>
</geneLocation>
<dbReference type="InterPro" id="IPR007560">
    <property type="entry name" value="Restrct_endonuc_IV_Mrr"/>
</dbReference>
<keyword evidence="2" id="KW-0540">Nuclease</keyword>
<dbReference type="PANTHER" id="PTHR30015:SF7">
    <property type="entry name" value="TYPE IV METHYL-DIRECTED RESTRICTION ENZYME ECOKMRR"/>
    <property type="match status" value="1"/>
</dbReference>
<organism evidence="2 3">
    <name type="scientific">Rhizobium favelukesii</name>
    <dbReference type="NCBI Taxonomy" id="348824"/>
    <lineage>
        <taxon>Bacteria</taxon>
        <taxon>Pseudomonadati</taxon>
        <taxon>Pseudomonadota</taxon>
        <taxon>Alphaproteobacteria</taxon>
        <taxon>Hyphomicrobiales</taxon>
        <taxon>Rhizobiaceae</taxon>
        <taxon>Rhizobium/Agrobacterium group</taxon>
        <taxon>Rhizobium</taxon>
    </lineage>
</organism>
<dbReference type="Gene3D" id="3.40.1350.10">
    <property type="match status" value="1"/>
</dbReference>
<dbReference type="AlphaFoldDB" id="W6RHK7"/>
<sequence length="394" mass="44813">MDDAPNYSDDILIADLKAVQEAVQAWATAQDIWFDCGFKSYREHVDGEPSETDPIVCVQYYSSDFEWALFGDLESEFSELLDRHGFWYEIASAGNIYYYPQEGPRSRAYAQYFRWLWVCSLVQEDFADIYEELYRHFAAHPDDLHRLGWRDYEILLARIFQTQGFGVELGPGQGDGGVDIRLLQRDPIGDVLTLVQAKKYSPRNKIGLETVQAITGAAFVEGVKGMVVTTSSYLPSAREFAARTSGRIDLMTSDHVASWCQTAESGIIRDKSTLVSRRAVERLLLDVKQKTDSRVLHSSWGYNSTHNSFAVILKETRHAALLMSLPGQTLTDDGYGQRGTEAPLIDASALGFHRADTVWRVKKRFWKDGTMSFWDGANLYHPWDGRPVDFDYYD</sequence>
<comment type="caution">
    <text evidence="2">The sequence shown here is derived from an EMBL/GenBank/DDBJ whole genome shotgun (WGS) entry which is preliminary data.</text>
</comment>
<name>W6RHK7_9HYPH</name>
<reference evidence="2" key="1">
    <citation type="submission" date="2013-11" db="EMBL/GenBank/DDBJ databases">
        <title>Draft genome sequence of the broad-host-range Rhizobium sp. LPU83 strain, a member of the low-genetic diversity Oregon-like Rhizobium sp. group.</title>
        <authorList>
            <person name="Wibberg D."/>
            <person name="Puehler A."/>
            <person name="Schlueter A."/>
        </authorList>
    </citation>
    <scope>NUCLEOTIDE SEQUENCE [LARGE SCALE GENOMIC DNA]</scope>
    <source>
        <strain evidence="2">LPU83</strain>
        <plasmid evidence="2">pLPU83b</plasmid>
    </source>
</reference>
<dbReference type="InterPro" id="IPR052906">
    <property type="entry name" value="Type_IV_Methyl-Rstrct_Enzyme"/>
</dbReference>
<evidence type="ECO:0000313" key="3">
    <source>
        <dbReference type="Proteomes" id="UP000019443"/>
    </source>
</evidence>
<dbReference type="GO" id="GO:0009307">
    <property type="term" value="P:DNA restriction-modification system"/>
    <property type="evidence" value="ECO:0007669"/>
    <property type="project" value="InterPro"/>
</dbReference>
<dbReference type="Pfam" id="PF04471">
    <property type="entry name" value="Mrr_cat"/>
    <property type="match status" value="1"/>
</dbReference>
<dbReference type="PANTHER" id="PTHR30015">
    <property type="entry name" value="MRR RESTRICTION SYSTEM PROTEIN"/>
    <property type="match status" value="1"/>
</dbReference>
<keyword evidence="3" id="KW-1185">Reference proteome</keyword>
<proteinExistence type="predicted"/>
<protein>
    <submittedName>
        <fullName evidence="2">Restriction endonuclease</fullName>
    </submittedName>
</protein>
<dbReference type="GO" id="GO:0015666">
    <property type="term" value="F:restriction endodeoxyribonuclease activity"/>
    <property type="evidence" value="ECO:0007669"/>
    <property type="project" value="TreeGrafter"/>
</dbReference>
<dbReference type="GO" id="GO:0003677">
    <property type="term" value="F:DNA binding"/>
    <property type="evidence" value="ECO:0007669"/>
    <property type="project" value="InterPro"/>
</dbReference>
<dbReference type="InterPro" id="IPR011335">
    <property type="entry name" value="Restrct_endonuc-II-like"/>
</dbReference>
<keyword evidence="2" id="KW-0614">Plasmid</keyword>
<evidence type="ECO:0000313" key="2">
    <source>
        <dbReference type="EMBL" id="CDM60299.1"/>
    </source>
</evidence>
<keyword evidence="2" id="KW-0255">Endonuclease</keyword>
<dbReference type="SUPFAM" id="SSF52980">
    <property type="entry name" value="Restriction endonuclease-like"/>
    <property type="match status" value="1"/>
</dbReference>
<feature type="domain" description="Restriction endonuclease type IV Mrr" evidence="1">
    <location>
        <begin position="145"/>
        <end position="260"/>
    </location>
</feature>
<evidence type="ECO:0000259" key="1">
    <source>
        <dbReference type="Pfam" id="PF04471"/>
    </source>
</evidence>
<dbReference type="Proteomes" id="UP000019443">
    <property type="component" value="Unassembled WGS sequence"/>
</dbReference>